<dbReference type="EMBL" id="FTMD01000022">
    <property type="protein sequence ID" value="SIR58921.1"/>
    <property type="molecule type" value="Genomic_DNA"/>
</dbReference>
<dbReference type="PANTHER" id="PTHR35889:SF3">
    <property type="entry name" value="F-BOX DOMAIN-CONTAINING PROTEIN"/>
    <property type="match status" value="1"/>
</dbReference>
<dbReference type="GO" id="GO:0020037">
    <property type="term" value="F:heme binding"/>
    <property type="evidence" value="ECO:0007669"/>
    <property type="project" value="InterPro"/>
</dbReference>
<dbReference type="GO" id="GO:0009055">
    <property type="term" value="F:electron transfer activity"/>
    <property type="evidence" value="ECO:0007669"/>
    <property type="project" value="InterPro"/>
</dbReference>
<evidence type="ECO:0000313" key="7">
    <source>
        <dbReference type="EMBL" id="SIR58921.1"/>
    </source>
</evidence>
<keyword evidence="8" id="KW-1185">Reference proteome</keyword>
<reference evidence="8" key="1">
    <citation type="submission" date="2017-01" db="EMBL/GenBank/DDBJ databases">
        <authorList>
            <person name="Varghese N."/>
            <person name="Submissions S."/>
        </authorList>
    </citation>
    <scope>NUCLEOTIDE SEQUENCE [LARGE SCALE GENOMIC DNA]</scope>
    <source>
        <strain evidence="8">ATCC 51758</strain>
    </source>
</reference>
<dbReference type="GO" id="GO:0046872">
    <property type="term" value="F:metal ion binding"/>
    <property type="evidence" value="ECO:0007669"/>
    <property type="project" value="UniProtKB-KW"/>
</dbReference>
<accession>A0A1N7C5K5</accession>
<dbReference type="Proteomes" id="UP000186819">
    <property type="component" value="Unassembled WGS sequence"/>
</dbReference>
<evidence type="ECO:0000256" key="1">
    <source>
        <dbReference type="ARBA" id="ARBA00022617"/>
    </source>
</evidence>
<dbReference type="SUPFAM" id="SSF46626">
    <property type="entry name" value="Cytochrome c"/>
    <property type="match status" value="1"/>
</dbReference>
<dbReference type="PANTHER" id="PTHR35889">
    <property type="entry name" value="CYCLOINULO-OLIGOSACCHARIDE FRUCTANOTRANSFERASE-RELATED"/>
    <property type="match status" value="1"/>
</dbReference>
<evidence type="ECO:0000313" key="8">
    <source>
        <dbReference type="Proteomes" id="UP000186819"/>
    </source>
</evidence>
<feature type="chain" id="PRO_5009940729" description="Cytochrome c domain-containing protein" evidence="5">
    <location>
        <begin position="26"/>
        <end position="133"/>
    </location>
</feature>
<evidence type="ECO:0000256" key="3">
    <source>
        <dbReference type="ARBA" id="ARBA00023004"/>
    </source>
</evidence>
<gene>
    <name evidence="7" type="ORF">SAMN05421829_12213</name>
</gene>
<feature type="domain" description="Cytochrome c" evidence="6">
    <location>
        <begin position="14"/>
        <end position="130"/>
    </location>
</feature>
<dbReference type="OrthoDB" id="9809746at2"/>
<dbReference type="InterPro" id="IPR009056">
    <property type="entry name" value="Cyt_c-like_dom"/>
</dbReference>
<organism evidence="7 8">
    <name type="scientific">Aromatoleum tolulyticum</name>
    <dbReference type="NCBI Taxonomy" id="34027"/>
    <lineage>
        <taxon>Bacteria</taxon>
        <taxon>Pseudomonadati</taxon>
        <taxon>Pseudomonadota</taxon>
        <taxon>Betaproteobacteria</taxon>
        <taxon>Rhodocyclales</taxon>
        <taxon>Rhodocyclaceae</taxon>
        <taxon>Aromatoleum</taxon>
    </lineage>
</organism>
<keyword evidence="1 4" id="KW-0349">Heme</keyword>
<keyword evidence="2 4" id="KW-0479">Metal-binding</keyword>
<evidence type="ECO:0000256" key="2">
    <source>
        <dbReference type="ARBA" id="ARBA00022723"/>
    </source>
</evidence>
<dbReference type="AlphaFoldDB" id="A0A1N7C5K5"/>
<proteinExistence type="predicted"/>
<sequence>MKTRAWAAVAAAMGAALAGATAAHAQQVSFARDIVPVLRTRCATCHLTGDEPGGMKLYPAAAYRSIVKVRSKGSPLQLVVPGDPAGSYLLHKIEGTHLDSGGNGVRMPFAQPPLEDETRDRIRAWIADGAKDN</sequence>
<dbReference type="STRING" id="34027.SAMN05421829_12213"/>
<evidence type="ECO:0000256" key="4">
    <source>
        <dbReference type="PROSITE-ProRule" id="PRU00433"/>
    </source>
</evidence>
<evidence type="ECO:0000259" key="6">
    <source>
        <dbReference type="PROSITE" id="PS51007"/>
    </source>
</evidence>
<dbReference type="InterPro" id="IPR036909">
    <property type="entry name" value="Cyt_c-like_dom_sf"/>
</dbReference>
<name>A0A1N7C5K5_9RHOO</name>
<dbReference type="PROSITE" id="PS51007">
    <property type="entry name" value="CYTC"/>
    <property type="match status" value="1"/>
</dbReference>
<evidence type="ECO:0000256" key="5">
    <source>
        <dbReference type="SAM" id="SignalP"/>
    </source>
</evidence>
<dbReference type="RefSeq" id="WP_076604240.1">
    <property type="nucleotide sequence ID" value="NZ_FTMD01000022.1"/>
</dbReference>
<keyword evidence="3 4" id="KW-0408">Iron</keyword>
<protein>
    <recommendedName>
        <fullName evidence="6">Cytochrome c domain-containing protein</fullName>
    </recommendedName>
</protein>
<feature type="signal peptide" evidence="5">
    <location>
        <begin position="1"/>
        <end position="25"/>
    </location>
</feature>
<keyword evidence="5" id="KW-0732">Signal</keyword>